<dbReference type="PANTHER" id="PTHR46313">
    <property type="match status" value="1"/>
</dbReference>
<sequence>MTGPTTQKDAKDEKDEEATEMARVTEPGRQRESMIIIGGGLGGLSTGCYARMNGYRTRIFEMHEIPGGSCTGWERSDFTFDWCISWLLGNGPGNEMYQIWLELGALQGKEMRHFDTFNIVRGRDGRAVRFYSDPDRLEAHLLGISRADARPIREFCDGIRTFRKALAVYPFLKPVGLMGRVERWRMLASFLPYFNTVRKSLTVLMTDYSTRFRDPLLRETFNFILYEKHPAFPVLPFYFQLAAHANHAAGVPEGGSLGLARSIEQRYRRLGGEITYNAKAEEIIVEDDRAVGVRLSDGREFRADIVVSAADGYTTVMELLGGRYLNDTYRRLYTSLIDEPGQLSPGYVSLFLGLRKPFPEGDPCTTYLLTEQEAHGLTGLRCPSMNVQFRTRHYPEQAPEASTVVFATYFSDIEPWRALREGPERASRIRRGEELHTLPVRHGREYTAAKRRVRTGIESFLDARFPGFTSAVAVADVSTPLTQVRYTGVHDGTFPGWNPFVEGSETIEQEINKNGPVLPGLSGFYLSGVWATIGGLIRAAAAGRHVVQFICRDDGREFTAGIDDTAPPPTHRVLPVERPTRRAVRDRATRPAAAAEPATTESVGTESVGTETTTATTRTPV</sequence>
<dbReference type="SUPFAM" id="SSF51905">
    <property type="entry name" value="FAD/NAD(P)-binding domain"/>
    <property type="match status" value="1"/>
</dbReference>
<reference evidence="2" key="2">
    <citation type="submission" date="2020-09" db="EMBL/GenBank/DDBJ databases">
        <authorList>
            <person name="Sun Q."/>
            <person name="Ohkuma M."/>
        </authorList>
    </citation>
    <scope>NUCLEOTIDE SEQUENCE</scope>
    <source>
        <strain evidence="2">JCM 4834</strain>
    </source>
</reference>
<organism evidence="2 3">
    <name type="scientific">Streptomyces subrutilus</name>
    <dbReference type="NCBI Taxonomy" id="36818"/>
    <lineage>
        <taxon>Bacteria</taxon>
        <taxon>Bacillati</taxon>
        <taxon>Actinomycetota</taxon>
        <taxon>Actinomycetes</taxon>
        <taxon>Kitasatosporales</taxon>
        <taxon>Streptomycetaceae</taxon>
        <taxon>Streptomyces</taxon>
    </lineage>
</organism>
<name>A0A918V4S1_9ACTN</name>
<feature type="compositionally biased region" description="Low complexity" evidence="1">
    <location>
        <begin position="590"/>
        <end position="621"/>
    </location>
</feature>
<protein>
    <recommendedName>
        <fullName evidence="4">NAD(P)/FAD-dependent oxidoreductase</fullName>
    </recommendedName>
</protein>
<dbReference type="PANTHER" id="PTHR46313:SF3">
    <property type="entry name" value="PROLYCOPENE ISOMERASE, CHLOROPLASTIC"/>
    <property type="match status" value="1"/>
</dbReference>
<dbReference type="Gene3D" id="3.50.50.60">
    <property type="entry name" value="FAD/NAD(P)-binding domain"/>
    <property type="match status" value="2"/>
</dbReference>
<evidence type="ECO:0008006" key="4">
    <source>
        <dbReference type="Google" id="ProtNLM"/>
    </source>
</evidence>
<evidence type="ECO:0000313" key="3">
    <source>
        <dbReference type="Proteomes" id="UP000634660"/>
    </source>
</evidence>
<dbReference type="Proteomes" id="UP000634660">
    <property type="component" value="Unassembled WGS sequence"/>
</dbReference>
<evidence type="ECO:0000313" key="2">
    <source>
        <dbReference type="EMBL" id="GGZ70847.1"/>
    </source>
</evidence>
<evidence type="ECO:0000256" key="1">
    <source>
        <dbReference type="SAM" id="MobiDB-lite"/>
    </source>
</evidence>
<proteinExistence type="predicted"/>
<gene>
    <name evidence="2" type="ORF">GCM10010371_33570</name>
</gene>
<dbReference type="AlphaFoldDB" id="A0A918V4S1"/>
<dbReference type="GO" id="GO:0016116">
    <property type="term" value="P:carotenoid metabolic process"/>
    <property type="evidence" value="ECO:0007669"/>
    <property type="project" value="InterPro"/>
</dbReference>
<dbReference type="InterPro" id="IPR036188">
    <property type="entry name" value="FAD/NAD-bd_sf"/>
</dbReference>
<reference evidence="2" key="1">
    <citation type="journal article" date="2014" name="Int. J. Syst. Evol. Microbiol.">
        <title>Complete genome sequence of Corynebacterium casei LMG S-19264T (=DSM 44701T), isolated from a smear-ripened cheese.</title>
        <authorList>
            <consortium name="US DOE Joint Genome Institute (JGI-PGF)"/>
            <person name="Walter F."/>
            <person name="Albersmeier A."/>
            <person name="Kalinowski J."/>
            <person name="Ruckert C."/>
        </authorList>
    </citation>
    <scope>NUCLEOTIDE SEQUENCE</scope>
    <source>
        <strain evidence="2">JCM 4834</strain>
    </source>
</reference>
<dbReference type="EMBL" id="BMVX01000011">
    <property type="protein sequence ID" value="GGZ70847.1"/>
    <property type="molecule type" value="Genomic_DNA"/>
</dbReference>
<feature type="compositionally biased region" description="Basic and acidic residues" evidence="1">
    <location>
        <begin position="578"/>
        <end position="589"/>
    </location>
</feature>
<comment type="caution">
    <text evidence="2">The sequence shown here is derived from an EMBL/GenBank/DDBJ whole genome shotgun (WGS) entry which is preliminary data.</text>
</comment>
<feature type="region of interest" description="Disordered" evidence="1">
    <location>
        <begin position="578"/>
        <end position="621"/>
    </location>
</feature>
<feature type="region of interest" description="Disordered" evidence="1">
    <location>
        <begin position="1"/>
        <end position="29"/>
    </location>
</feature>
<dbReference type="InterPro" id="IPR045892">
    <property type="entry name" value="CrtISO-like"/>
</dbReference>
<dbReference type="Pfam" id="PF13450">
    <property type="entry name" value="NAD_binding_8"/>
    <property type="match status" value="1"/>
</dbReference>
<accession>A0A918V4S1</accession>